<proteinExistence type="predicted"/>
<dbReference type="RefSeq" id="WP_166677752.1">
    <property type="nucleotide sequence ID" value="NZ_FOWW01000004.1"/>
</dbReference>
<accession>A0A1I5UN74</accession>
<keyword evidence="2" id="KW-1185">Reference proteome</keyword>
<evidence type="ECO:0000313" key="1">
    <source>
        <dbReference type="EMBL" id="SFP96695.1"/>
    </source>
</evidence>
<dbReference type="Proteomes" id="UP000198727">
    <property type="component" value="Unassembled WGS sequence"/>
</dbReference>
<organism evidence="1 2">
    <name type="scientific">Amycolatopsis arida</name>
    <dbReference type="NCBI Taxonomy" id="587909"/>
    <lineage>
        <taxon>Bacteria</taxon>
        <taxon>Bacillati</taxon>
        <taxon>Actinomycetota</taxon>
        <taxon>Actinomycetes</taxon>
        <taxon>Pseudonocardiales</taxon>
        <taxon>Pseudonocardiaceae</taxon>
        <taxon>Amycolatopsis</taxon>
    </lineage>
</organism>
<evidence type="ECO:0000313" key="2">
    <source>
        <dbReference type="Proteomes" id="UP000198727"/>
    </source>
</evidence>
<protein>
    <submittedName>
        <fullName evidence="1">Uncharacterized protein</fullName>
    </submittedName>
</protein>
<dbReference type="EMBL" id="FOWW01000004">
    <property type="protein sequence ID" value="SFP96695.1"/>
    <property type="molecule type" value="Genomic_DNA"/>
</dbReference>
<dbReference type="AlphaFoldDB" id="A0A1I5UN74"/>
<reference evidence="2" key="1">
    <citation type="submission" date="2016-10" db="EMBL/GenBank/DDBJ databases">
        <authorList>
            <person name="Varghese N."/>
            <person name="Submissions S."/>
        </authorList>
    </citation>
    <scope>NUCLEOTIDE SEQUENCE [LARGE SCALE GENOMIC DNA]</scope>
    <source>
        <strain evidence="2">CGMCC 4.5579</strain>
    </source>
</reference>
<sequence length="56" mass="5966">MDWSITLHAVPLLVDGQPATCEVTVSGLRVGDPPTEFRTVAADPYVSALSELLGLR</sequence>
<gene>
    <name evidence="1" type="ORF">SAMN05421810_10442</name>
</gene>
<name>A0A1I5UN74_9PSEU</name>